<reference evidence="11" key="2">
    <citation type="journal article" date="2018" name="BMC Genomics">
        <title>A manually annotated Actinidia chinensis var. chinensis (kiwifruit) genome highlights the challenges associated with draft genomes and gene prediction in plants.</title>
        <authorList>
            <person name="Pilkington S.M."/>
            <person name="Crowhurst R."/>
            <person name="Hilario E."/>
            <person name="Nardozza S."/>
            <person name="Fraser L."/>
            <person name="Peng Y."/>
            <person name="Gunaseelan K."/>
            <person name="Simpson R."/>
            <person name="Tahir J."/>
            <person name="Deroles S.C."/>
            <person name="Templeton K."/>
            <person name="Luo Z."/>
            <person name="Davy M."/>
            <person name="Cheng C."/>
            <person name="McNeilage M."/>
            <person name="Scaglione D."/>
            <person name="Liu Y."/>
            <person name="Zhang Q."/>
            <person name="Datson P."/>
            <person name="De Silva N."/>
            <person name="Gardiner S.E."/>
            <person name="Bassett H."/>
            <person name="Chagne D."/>
            <person name="McCallum J."/>
            <person name="Dzierzon H."/>
            <person name="Deng C."/>
            <person name="Wang Y.Y."/>
            <person name="Barron L."/>
            <person name="Manako K."/>
            <person name="Bowen J."/>
            <person name="Foster T.M."/>
            <person name="Erridge Z.A."/>
            <person name="Tiffin H."/>
            <person name="Waite C.N."/>
            <person name="Davies K.M."/>
            <person name="Grierson E.P."/>
            <person name="Laing W.A."/>
            <person name="Kirk R."/>
            <person name="Chen X."/>
            <person name="Wood M."/>
            <person name="Montefiori M."/>
            <person name="Brummell D.A."/>
            <person name="Schwinn K.E."/>
            <person name="Catanach A."/>
            <person name="Fullerton C."/>
            <person name="Li D."/>
            <person name="Meiyalaghan S."/>
            <person name="Nieuwenhuizen N."/>
            <person name="Read N."/>
            <person name="Prakash R."/>
            <person name="Hunter D."/>
            <person name="Zhang H."/>
            <person name="McKenzie M."/>
            <person name="Knabel M."/>
            <person name="Harris A."/>
            <person name="Allan A.C."/>
            <person name="Gleave A."/>
            <person name="Chen A."/>
            <person name="Janssen B.J."/>
            <person name="Plunkett B."/>
            <person name="Ampomah-Dwamena C."/>
            <person name="Voogd C."/>
            <person name="Leif D."/>
            <person name="Lafferty D."/>
            <person name="Souleyre E.J.F."/>
            <person name="Varkonyi-Gasic E."/>
            <person name="Gambi F."/>
            <person name="Hanley J."/>
            <person name="Yao J.L."/>
            <person name="Cheung J."/>
            <person name="David K.M."/>
            <person name="Warren B."/>
            <person name="Marsh K."/>
            <person name="Snowden K.C."/>
            <person name="Lin-Wang K."/>
            <person name="Brian L."/>
            <person name="Martinez-Sanchez M."/>
            <person name="Wang M."/>
            <person name="Ileperuma N."/>
            <person name="Macnee N."/>
            <person name="Campin R."/>
            <person name="McAtee P."/>
            <person name="Drummond R.S.M."/>
            <person name="Espley R.V."/>
            <person name="Ireland H.S."/>
            <person name="Wu R."/>
            <person name="Atkinson R.G."/>
            <person name="Karunairetnam S."/>
            <person name="Bulley S."/>
            <person name="Chunkath S."/>
            <person name="Hanley Z."/>
            <person name="Storey R."/>
            <person name="Thrimawithana A.H."/>
            <person name="Thomson S."/>
            <person name="David C."/>
            <person name="Testolin R."/>
            <person name="Huang H."/>
            <person name="Hellens R.P."/>
            <person name="Schaffer R.J."/>
        </authorList>
    </citation>
    <scope>NUCLEOTIDE SEQUENCE [LARGE SCALE GENOMIC DNA]</scope>
    <source>
        <strain evidence="11">cv. Red5</strain>
    </source>
</reference>
<keyword evidence="2" id="KW-0813">Transport</keyword>
<dbReference type="Pfam" id="PF01490">
    <property type="entry name" value="Aa_trans"/>
    <property type="match status" value="1"/>
</dbReference>
<organism evidence="10 11">
    <name type="scientific">Actinidia chinensis var. chinensis</name>
    <name type="common">Chinese soft-hair kiwi</name>
    <dbReference type="NCBI Taxonomy" id="1590841"/>
    <lineage>
        <taxon>Eukaryota</taxon>
        <taxon>Viridiplantae</taxon>
        <taxon>Streptophyta</taxon>
        <taxon>Embryophyta</taxon>
        <taxon>Tracheophyta</taxon>
        <taxon>Spermatophyta</taxon>
        <taxon>Magnoliopsida</taxon>
        <taxon>eudicotyledons</taxon>
        <taxon>Gunneridae</taxon>
        <taxon>Pentapetalae</taxon>
        <taxon>asterids</taxon>
        <taxon>Ericales</taxon>
        <taxon>Actinidiaceae</taxon>
        <taxon>Actinidia</taxon>
    </lineage>
</organism>
<dbReference type="InterPro" id="IPR013057">
    <property type="entry name" value="AA_transpt_TM"/>
</dbReference>
<dbReference type="STRING" id="1590841.A0A2R6QDY4"/>
<evidence type="ECO:0000256" key="4">
    <source>
        <dbReference type="ARBA" id="ARBA00022970"/>
    </source>
</evidence>
<dbReference type="InParanoid" id="A0A2R6QDY4"/>
<evidence type="ECO:0000256" key="6">
    <source>
        <dbReference type="ARBA" id="ARBA00023136"/>
    </source>
</evidence>
<reference evidence="10 11" key="1">
    <citation type="submission" date="2017-07" db="EMBL/GenBank/DDBJ databases">
        <title>An improved, manually edited Actinidia chinensis var. chinensis (kiwifruit) genome highlights the challenges associated with draft genomes and gene prediction in plants.</title>
        <authorList>
            <person name="Pilkington S."/>
            <person name="Crowhurst R."/>
            <person name="Hilario E."/>
            <person name="Nardozza S."/>
            <person name="Fraser L."/>
            <person name="Peng Y."/>
            <person name="Gunaseelan K."/>
            <person name="Simpson R."/>
            <person name="Tahir J."/>
            <person name="Deroles S."/>
            <person name="Templeton K."/>
            <person name="Luo Z."/>
            <person name="Davy M."/>
            <person name="Cheng C."/>
            <person name="Mcneilage M."/>
            <person name="Scaglione D."/>
            <person name="Liu Y."/>
            <person name="Zhang Q."/>
            <person name="Datson P."/>
            <person name="De Silva N."/>
            <person name="Gardiner S."/>
            <person name="Bassett H."/>
            <person name="Chagne D."/>
            <person name="Mccallum J."/>
            <person name="Dzierzon H."/>
            <person name="Deng C."/>
            <person name="Wang Y.-Y."/>
            <person name="Barron N."/>
            <person name="Manako K."/>
            <person name="Bowen J."/>
            <person name="Foster T."/>
            <person name="Erridge Z."/>
            <person name="Tiffin H."/>
            <person name="Waite C."/>
            <person name="Davies K."/>
            <person name="Grierson E."/>
            <person name="Laing W."/>
            <person name="Kirk R."/>
            <person name="Chen X."/>
            <person name="Wood M."/>
            <person name="Montefiori M."/>
            <person name="Brummell D."/>
            <person name="Schwinn K."/>
            <person name="Catanach A."/>
            <person name="Fullerton C."/>
            <person name="Li D."/>
            <person name="Meiyalaghan S."/>
            <person name="Nieuwenhuizen N."/>
            <person name="Read N."/>
            <person name="Prakash R."/>
            <person name="Hunter D."/>
            <person name="Zhang H."/>
            <person name="Mckenzie M."/>
            <person name="Knabel M."/>
            <person name="Harris A."/>
            <person name="Allan A."/>
            <person name="Chen A."/>
            <person name="Janssen B."/>
            <person name="Plunkett B."/>
            <person name="Dwamena C."/>
            <person name="Voogd C."/>
            <person name="Leif D."/>
            <person name="Lafferty D."/>
            <person name="Souleyre E."/>
            <person name="Varkonyi-Gasic E."/>
            <person name="Gambi F."/>
            <person name="Hanley J."/>
            <person name="Yao J.-L."/>
            <person name="Cheung J."/>
            <person name="David K."/>
            <person name="Warren B."/>
            <person name="Marsh K."/>
            <person name="Snowden K."/>
            <person name="Lin-Wang K."/>
            <person name="Brian L."/>
            <person name="Martinez-Sanchez M."/>
            <person name="Wang M."/>
            <person name="Ileperuma N."/>
            <person name="Macnee N."/>
            <person name="Campin R."/>
            <person name="Mcatee P."/>
            <person name="Drummond R."/>
            <person name="Espley R."/>
            <person name="Ireland H."/>
            <person name="Wu R."/>
            <person name="Atkinson R."/>
            <person name="Karunairetnam S."/>
            <person name="Bulley S."/>
            <person name="Chunkath S."/>
            <person name="Hanley Z."/>
            <person name="Storey R."/>
            <person name="Thrimawithana A."/>
            <person name="Thomson S."/>
            <person name="David C."/>
            <person name="Testolin R."/>
        </authorList>
    </citation>
    <scope>NUCLEOTIDE SEQUENCE [LARGE SCALE GENOMIC DNA]</scope>
    <source>
        <strain evidence="11">cv. Red5</strain>
        <tissue evidence="10">Young leaf</tissue>
    </source>
</reference>
<dbReference type="AlphaFoldDB" id="A0A2R6QDY4"/>
<keyword evidence="3 8" id="KW-0812">Transmembrane</keyword>
<evidence type="ECO:0000256" key="8">
    <source>
        <dbReference type="SAM" id="Phobius"/>
    </source>
</evidence>
<feature type="transmembrane region" description="Helical" evidence="8">
    <location>
        <begin position="260"/>
        <end position="280"/>
    </location>
</feature>
<feature type="transmembrane region" description="Helical" evidence="8">
    <location>
        <begin position="151"/>
        <end position="169"/>
    </location>
</feature>
<feature type="region of interest" description="Disordered" evidence="7">
    <location>
        <begin position="1"/>
        <end position="30"/>
    </location>
</feature>
<dbReference type="PANTHER" id="PTHR48017">
    <property type="entry name" value="OS05G0424000 PROTEIN-RELATED"/>
    <property type="match status" value="1"/>
</dbReference>
<dbReference type="Proteomes" id="UP000241394">
    <property type="component" value="Chromosome LG17"/>
</dbReference>
<dbReference type="OMA" id="KWNGEKH"/>
<keyword evidence="6 8" id="KW-0472">Membrane</keyword>
<dbReference type="GO" id="GO:0006865">
    <property type="term" value="P:amino acid transport"/>
    <property type="evidence" value="ECO:0007669"/>
    <property type="project" value="UniProtKB-KW"/>
</dbReference>
<proteinExistence type="predicted"/>
<feature type="transmembrane region" description="Helical" evidence="8">
    <location>
        <begin position="300"/>
        <end position="325"/>
    </location>
</feature>
<evidence type="ECO:0000313" key="11">
    <source>
        <dbReference type="Proteomes" id="UP000241394"/>
    </source>
</evidence>
<evidence type="ECO:0000256" key="2">
    <source>
        <dbReference type="ARBA" id="ARBA00022448"/>
    </source>
</evidence>
<evidence type="ECO:0000259" key="9">
    <source>
        <dbReference type="Pfam" id="PF01490"/>
    </source>
</evidence>
<keyword evidence="5 8" id="KW-1133">Transmembrane helix</keyword>
<comment type="subcellular location">
    <subcellularLocation>
        <location evidence="1">Membrane</location>
    </subcellularLocation>
</comment>
<dbReference type="GO" id="GO:0016020">
    <property type="term" value="C:membrane"/>
    <property type="evidence" value="ECO:0007669"/>
    <property type="project" value="UniProtKB-SubCell"/>
</dbReference>
<feature type="transmembrane region" description="Helical" evidence="8">
    <location>
        <begin position="176"/>
        <end position="200"/>
    </location>
</feature>
<keyword evidence="4" id="KW-0029">Amino-acid transport</keyword>
<name>A0A2R6QDY4_ACTCC</name>
<evidence type="ECO:0000313" key="10">
    <source>
        <dbReference type="EMBL" id="PSS06329.1"/>
    </source>
</evidence>
<feature type="transmembrane region" description="Helical" evidence="8">
    <location>
        <begin position="62"/>
        <end position="89"/>
    </location>
</feature>
<dbReference type="OrthoDB" id="40134at2759"/>
<dbReference type="EMBL" id="NKQK01000017">
    <property type="protein sequence ID" value="PSS06329.1"/>
    <property type="molecule type" value="Genomic_DNA"/>
</dbReference>
<dbReference type="Gramene" id="PSS06329">
    <property type="protein sequence ID" value="PSS06329"/>
    <property type="gene ID" value="CEY00_Acc19491"/>
</dbReference>
<evidence type="ECO:0000256" key="3">
    <source>
        <dbReference type="ARBA" id="ARBA00022692"/>
    </source>
</evidence>
<protein>
    <submittedName>
        <fullName evidence="10">GABA transporter like</fullName>
    </submittedName>
</protein>
<evidence type="ECO:0000256" key="1">
    <source>
        <dbReference type="ARBA" id="ARBA00004370"/>
    </source>
</evidence>
<gene>
    <name evidence="10" type="ORF">CEY00_Acc19491</name>
</gene>
<feature type="domain" description="Amino acid transporter transmembrane" evidence="9">
    <location>
        <begin position="30"/>
        <end position="358"/>
    </location>
</feature>
<comment type="caution">
    <text evidence="10">The sequence shown here is derived from an EMBL/GenBank/DDBJ whole genome shotgun (WGS) entry which is preliminary data.</text>
</comment>
<sequence>MVSGSLDGDSSVYDKEREGVGGESSGEEGRGTWKHAAFHVATTIATPAAYAPLPFAVSSLGWPLGVASLVGATVATWYSSLLIASLWGWNGKKQTTYRHLAGSIYGSGGYWSIAFFQQVASLGNNIAIQIAAGTSLKAVYKYYQRDGTLTLQHFIIFFGAFELFLSQLPNIHSLRWVNAVCTFSTVGFAGTAIGVTIYNGKKINRESVSYSMQGSSSLKIFKAYNALGAIAFSFGDAMLPEIQSTIREPAKKNMYKGVSTAYGIIVLTYWQLAFCGYWAFGSNVQPYIVASLTDPKWTTVMANLFAVIQISGCFQIYCRPTYAYFEESSMLSNKTTCGVPFQKHMIRLIFTSIYMVLIRSLLQPCLSSEILFLFVELSGLLHWTSSSLL</sequence>
<evidence type="ECO:0000256" key="7">
    <source>
        <dbReference type="SAM" id="MobiDB-lite"/>
    </source>
</evidence>
<keyword evidence="11" id="KW-1185">Reference proteome</keyword>
<evidence type="ECO:0000256" key="5">
    <source>
        <dbReference type="ARBA" id="ARBA00022989"/>
    </source>
</evidence>
<accession>A0A2R6QDY4</accession>